<feature type="signal peptide" evidence="2">
    <location>
        <begin position="1"/>
        <end position="20"/>
    </location>
</feature>
<dbReference type="GO" id="GO:0042597">
    <property type="term" value="C:periplasmic space"/>
    <property type="evidence" value="ECO:0007669"/>
    <property type="project" value="UniProtKB-ARBA"/>
</dbReference>
<dbReference type="InterPro" id="IPR030678">
    <property type="entry name" value="Peptide/Ni-bd"/>
</dbReference>
<evidence type="ECO:0000256" key="1">
    <source>
        <dbReference type="SAM" id="MobiDB-lite"/>
    </source>
</evidence>
<dbReference type="PROSITE" id="PS51257">
    <property type="entry name" value="PROKAR_LIPOPROTEIN"/>
    <property type="match status" value="1"/>
</dbReference>
<dbReference type="Pfam" id="PF00496">
    <property type="entry name" value="SBP_bac_5"/>
    <property type="match status" value="1"/>
</dbReference>
<dbReference type="Proteomes" id="UP000677016">
    <property type="component" value="Unassembled WGS sequence"/>
</dbReference>
<evidence type="ECO:0000313" key="5">
    <source>
        <dbReference type="Proteomes" id="UP000677016"/>
    </source>
</evidence>
<proteinExistence type="predicted"/>
<keyword evidence="5" id="KW-1185">Reference proteome</keyword>
<dbReference type="PANTHER" id="PTHR30290:SF83">
    <property type="entry name" value="ABC TRANSPORTER SUBSTRATE-BINDING PROTEIN"/>
    <property type="match status" value="1"/>
</dbReference>
<dbReference type="GO" id="GO:0015833">
    <property type="term" value="P:peptide transport"/>
    <property type="evidence" value="ECO:0007669"/>
    <property type="project" value="TreeGrafter"/>
</dbReference>
<accession>A0A941D9W7</accession>
<evidence type="ECO:0000313" key="4">
    <source>
        <dbReference type="EMBL" id="MBR7743793.1"/>
    </source>
</evidence>
<dbReference type="GO" id="GO:1904680">
    <property type="term" value="F:peptide transmembrane transporter activity"/>
    <property type="evidence" value="ECO:0007669"/>
    <property type="project" value="TreeGrafter"/>
</dbReference>
<dbReference type="PIRSF" id="PIRSF002741">
    <property type="entry name" value="MppA"/>
    <property type="match status" value="1"/>
</dbReference>
<feature type="chain" id="PRO_5039412602" evidence="2">
    <location>
        <begin position="21"/>
        <end position="539"/>
    </location>
</feature>
<dbReference type="GO" id="GO:0043190">
    <property type="term" value="C:ATP-binding cassette (ABC) transporter complex"/>
    <property type="evidence" value="ECO:0007669"/>
    <property type="project" value="InterPro"/>
</dbReference>
<dbReference type="InterPro" id="IPR000914">
    <property type="entry name" value="SBP_5_dom"/>
</dbReference>
<dbReference type="SUPFAM" id="SSF53850">
    <property type="entry name" value="Periplasmic binding protein-like II"/>
    <property type="match status" value="1"/>
</dbReference>
<reference evidence="4" key="1">
    <citation type="submission" date="2021-04" db="EMBL/GenBank/DDBJ databases">
        <title>Phycicoccus avicenniae sp. nov., a novel endophytic actinomycetes isolated from branch of Avicennia mariana.</title>
        <authorList>
            <person name="Tuo L."/>
        </authorList>
    </citation>
    <scope>NUCLEOTIDE SEQUENCE</scope>
    <source>
        <strain evidence="4">BSK3Z-2</strain>
    </source>
</reference>
<dbReference type="EMBL" id="JAGSNF010000015">
    <property type="protein sequence ID" value="MBR7743793.1"/>
    <property type="molecule type" value="Genomic_DNA"/>
</dbReference>
<dbReference type="RefSeq" id="WP_211603051.1">
    <property type="nucleotide sequence ID" value="NZ_JAGSNF010000015.1"/>
</dbReference>
<feature type="region of interest" description="Disordered" evidence="1">
    <location>
        <begin position="24"/>
        <end position="47"/>
    </location>
</feature>
<dbReference type="InterPro" id="IPR039424">
    <property type="entry name" value="SBP_5"/>
</dbReference>
<feature type="domain" description="Solute-binding protein family 5" evidence="3">
    <location>
        <begin position="88"/>
        <end position="460"/>
    </location>
</feature>
<comment type="caution">
    <text evidence="4">The sequence shown here is derived from an EMBL/GenBank/DDBJ whole genome shotgun (WGS) entry which is preliminary data.</text>
</comment>
<protein>
    <submittedName>
        <fullName evidence="4">ABC transporter substrate-binding protein</fullName>
    </submittedName>
</protein>
<sequence>MRGTTRTVAVAAMSAVALLAAGCGSGSDDGGTEDTGSDTATGGEIVVNGCTPENPLIAGNTSETCGGNILDTITSKLVHYNAEDASPEMDIAESIETEDNQTFTVTIKSDYMFSDGTPVTASSFVDAWNYTAFGPNGQAGGYFFTPIEGYAEVSGEDATVEEMSGLEVVDDQTFTIRTTEPVSNLPVRLGYTAFAPQPEVFFEDPEAFGRNPVGAGPFMFDSWTEGQEIVVVKNPDYSGEFGGSLDQITFRIYQDTDAAYNDLQAGNIDLITAIPTSALIDDRYQSDLPDRNATAETGVIQLIGFNTTADPNLTGEVKKAISMAIDRETINQQIFNGTRVNATGWVSPVVDGYVADVCGEFCVYDPEAAAAQLESAGGYDGELELWYNGDGDHKAWTEATCNSISDALGISCTAQPAVDFATFLTAAGENEYGMFRYGWQMDYPSIENFLAPLYSTNADSNYFGPYDNQEFNDLLTQAAAAGELEEANSLYQQAEALLVDDMPTIPMWYGKAVIGWSDKVNPVTINAFGVPDYAGITVQ</sequence>
<dbReference type="AlphaFoldDB" id="A0A941D9W7"/>
<dbReference type="Gene3D" id="3.90.76.10">
    <property type="entry name" value="Dipeptide-binding Protein, Domain 1"/>
    <property type="match status" value="1"/>
</dbReference>
<name>A0A941D9W7_9MICO</name>
<dbReference type="Gene3D" id="3.40.190.10">
    <property type="entry name" value="Periplasmic binding protein-like II"/>
    <property type="match status" value="1"/>
</dbReference>
<gene>
    <name evidence="4" type="ORF">KC207_10875</name>
</gene>
<dbReference type="CDD" id="cd00995">
    <property type="entry name" value="PBP2_NikA_DppA_OppA_like"/>
    <property type="match status" value="1"/>
</dbReference>
<dbReference type="Gene3D" id="3.10.105.10">
    <property type="entry name" value="Dipeptide-binding Protein, Domain 3"/>
    <property type="match status" value="1"/>
</dbReference>
<organism evidence="4 5">
    <name type="scientific">Phycicoccus avicenniae</name>
    <dbReference type="NCBI Taxonomy" id="2828860"/>
    <lineage>
        <taxon>Bacteria</taxon>
        <taxon>Bacillati</taxon>
        <taxon>Actinomycetota</taxon>
        <taxon>Actinomycetes</taxon>
        <taxon>Micrococcales</taxon>
        <taxon>Intrasporangiaceae</taxon>
        <taxon>Phycicoccus</taxon>
    </lineage>
</organism>
<dbReference type="PANTHER" id="PTHR30290">
    <property type="entry name" value="PERIPLASMIC BINDING COMPONENT OF ABC TRANSPORTER"/>
    <property type="match status" value="1"/>
</dbReference>
<evidence type="ECO:0000259" key="3">
    <source>
        <dbReference type="Pfam" id="PF00496"/>
    </source>
</evidence>
<evidence type="ECO:0000256" key="2">
    <source>
        <dbReference type="SAM" id="SignalP"/>
    </source>
</evidence>
<keyword evidence="2" id="KW-0732">Signal</keyword>